<evidence type="ECO:0000256" key="2">
    <source>
        <dbReference type="ARBA" id="ARBA00006236"/>
    </source>
</evidence>
<feature type="transmembrane region" description="Helical" evidence="8">
    <location>
        <begin position="254"/>
        <end position="275"/>
    </location>
</feature>
<feature type="transmembrane region" description="Helical" evidence="8">
    <location>
        <begin position="315"/>
        <end position="335"/>
    </location>
</feature>
<organism evidence="10 11">
    <name type="scientific">Gryllotalpicola koreensis</name>
    <dbReference type="NCBI Taxonomy" id="993086"/>
    <lineage>
        <taxon>Bacteria</taxon>
        <taxon>Bacillati</taxon>
        <taxon>Actinomycetota</taxon>
        <taxon>Actinomycetes</taxon>
        <taxon>Micrococcales</taxon>
        <taxon>Microbacteriaceae</taxon>
        <taxon>Gryllotalpicola</taxon>
    </lineage>
</organism>
<feature type="transmembrane region" description="Helical" evidence="8">
    <location>
        <begin position="287"/>
        <end position="309"/>
    </location>
</feature>
<dbReference type="NCBIfam" id="TIGR00710">
    <property type="entry name" value="efflux_Bcr_CflA"/>
    <property type="match status" value="1"/>
</dbReference>
<dbReference type="PANTHER" id="PTHR23502:SF132">
    <property type="entry name" value="POLYAMINE TRANSPORTER 2-RELATED"/>
    <property type="match status" value="1"/>
</dbReference>
<dbReference type="CDD" id="cd17320">
    <property type="entry name" value="MFS_MdfA_MDR_like"/>
    <property type="match status" value="1"/>
</dbReference>
<feature type="transmembrane region" description="Helical" evidence="8">
    <location>
        <begin position="214"/>
        <end position="238"/>
    </location>
</feature>
<reference evidence="11" key="1">
    <citation type="journal article" date="2019" name="Int. J. Syst. Evol. Microbiol.">
        <title>The Global Catalogue of Microorganisms (GCM) 10K type strain sequencing project: providing services to taxonomists for standard genome sequencing and annotation.</title>
        <authorList>
            <consortium name="The Broad Institute Genomics Platform"/>
            <consortium name="The Broad Institute Genome Sequencing Center for Infectious Disease"/>
            <person name="Wu L."/>
            <person name="Ma J."/>
        </authorList>
    </citation>
    <scope>NUCLEOTIDE SEQUENCE [LARGE SCALE GENOMIC DNA]</scope>
    <source>
        <strain evidence="11">JCM 17591</strain>
    </source>
</reference>
<dbReference type="InterPro" id="IPR004812">
    <property type="entry name" value="Efflux_drug-R_Bcr/CmlA"/>
</dbReference>
<name>A0ABP7ZUN5_9MICO</name>
<sequence length="417" mass="42639">MGREPVQRTQGEPGLGLGLLVALGVLAAAGPLSVDFYLPSFPQVLESLHTDATSVQLTLTGFLVGLGVGQVAWGPLSDRFGRRRPLLIGSSAAVVAAAVAVCAPNVEVLIAARFVQAVAGAAGVVLSRAVITDRAQGFVAARMLAVLQTITMVAPIIAPIVGGLLAGRVSWRGVLAIVLAVTVLQAVGAFVFVRESLPAADRAPRLRYTYVWQLFARPGFLGYAATVAFTFGTMMAYISSSSFVYQRVLGLPPWAYGLGFALNAVGLLIGGATSVRLARRKVHPARVIAVALPVALAGSLAILGIVLAAQAGGAPAWLLVIPLWFAITAVGFTQGNATALAMEQSRGIAGAGSAVVGGLMFLVGGIVSPLGGLAGDDTALPFAIVMASSAVCAVIAFAVARGVVRRHPELEEGYSIG</sequence>
<feature type="transmembrane region" description="Helical" evidence="8">
    <location>
        <begin position="347"/>
        <end position="367"/>
    </location>
</feature>
<feature type="transmembrane region" description="Helical" evidence="8">
    <location>
        <begin position="143"/>
        <end position="167"/>
    </location>
</feature>
<dbReference type="EMBL" id="BAABBW010000001">
    <property type="protein sequence ID" value="GAA4170546.1"/>
    <property type="molecule type" value="Genomic_DNA"/>
</dbReference>
<evidence type="ECO:0000256" key="6">
    <source>
        <dbReference type="ARBA" id="ARBA00022989"/>
    </source>
</evidence>
<keyword evidence="11" id="KW-1185">Reference proteome</keyword>
<evidence type="ECO:0000256" key="7">
    <source>
        <dbReference type="ARBA" id="ARBA00023136"/>
    </source>
</evidence>
<keyword evidence="7 8" id="KW-0472">Membrane</keyword>
<dbReference type="InterPro" id="IPR020846">
    <property type="entry name" value="MFS_dom"/>
</dbReference>
<dbReference type="PANTHER" id="PTHR23502">
    <property type="entry name" value="MAJOR FACILITATOR SUPERFAMILY"/>
    <property type="match status" value="1"/>
</dbReference>
<comment type="caution">
    <text evidence="10">The sequence shown here is derived from an EMBL/GenBank/DDBJ whole genome shotgun (WGS) entry which is preliminary data.</text>
</comment>
<protein>
    <submittedName>
        <fullName evidence="10">Multidrug effflux MFS transporter</fullName>
    </submittedName>
</protein>
<evidence type="ECO:0000256" key="1">
    <source>
        <dbReference type="ARBA" id="ARBA00004651"/>
    </source>
</evidence>
<keyword evidence="6 8" id="KW-1133">Transmembrane helix</keyword>
<proteinExistence type="inferred from homology"/>
<evidence type="ECO:0000256" key="5">
    <source>
        <dbReference type="ARBA" id="ARBA00022692"/>
    </source>
</evidence>
<evidence type="ECO:0000256" key="4">
    <source>
        <dbReference type="ARBA" id="ARBA00022475"/>
    </source>
</evidence>
<dbReference type="Gene3D" id="1.20.1720.10">
    <property type="entry name" value="Multidrug resistance protein D"/>
    <property type="match status" value="1"/>
</dbReference>
<feature type="domain" description="Major facilitator superfamily (MFS) profile" evidence="9">
    <location>
        <begin position="17"/>
        <end position="404"/>
    </location>
</feature>
<feature type="transmembrane region" description="Helical" evidence="8">
    <location>
        <begin position="12"/>
        <end position="34"/>
    </location>
</feature>
<accession>A0ABP7ZUN5</accession>
<dbReference type="InterPro" id="IPR011701">
    <property type="entry name" value="MFS"/>
</dbReference>
<keyword evidence="3" id="KW-0813">Transport</keyword>
<feature type="transmembrane region" description="Helical" evidence="8">
    <location>
        <begin position="379"/>
        <end position="400"/>
    </location>
</feature>
<dbReference type="PROSITE" id="PS50850">
    <property type="entry name" value="MFS"/>
    <property type="match status" value="1"/>
</dbReference>
<gene>
    <name evidence="10" type="ORF">GCM10022287_08610</name>
</gene>
<feature type="transmembrane region" description="Helical" evidence="8">
    <location>
        <begin position="86"/>
        <end position="106"/>
    </location>
</feature>
<dbReference type="Pfam" id="PF07690">
    <property type="entry name" value="MFS_1"/>
    <property type="match status" value="1"/>
</dbReference>
<feature type="transmembrane region" description="Helical" evidence="8">
    <location>
        <begin position="112"/>
        <end position="131"/>
    </location>
</feature>
<comment type="similarity">
    <text evidence="2">Belongs to the major facilitator superfamily. Bcr/CmlA family.</text>
</comment>
<feature type="transmembrane region" description="Helical" evidence="8">
    <location>
        <begin position="54"/>
        <end position="74"/>
    </location>
</feature>
<dbReference type="InterPro" id="IPR036259">
    <property type="entry name" value="MFS_trans_sf"/>
</dbReference>
<dbReference type="SUPFAM" id="SSF103473">
    <property type="entry name" value="MFS general substrate transporter"/>
    <property type="match status" value="1"/>
</dbReference>
<evidence type="ECO:0000259" key="9">
    <source>
        <dbReference type="PROSITE" id="PS50850"/>
    </source>
</evidence>
<evidence type="ECO:0000313" key="11">
    <source>
        <dbReference type="Proteomes" id="UP001501079"/>
    </source>
</evidence>
<evidence type="ECO:0000256" key="3">
    <source>
        <dbReference type="ARBA" id="ARBA00022448"/>
    </source>
</evidence>
<dbReference type="RefSeq" id="WP_344752039.1">
    <property type="nucleotide sequence ID" value="NZ_BAABBW010000001.1"/>
</dbReference>
<evidence type="ECO:0000256" key="8">
    <source>
        <dbReference type="SAM" id="Phobius"/>
    </source>
</evidence>
<feature type="transmembrane region" description="Helical" evidence="8">
    <location>
        <begin position="173"/>
        <end position="193"/>
    </location>
</feature>
<dbReference type="Proteomes" id="UP001501079">
    <property type="component" value="Unassembled WGS sequence"/>
</dbReference>
<keyword evidence="5 8" id="KW-0812">Transmembrane</keyword>
<evidence type="ECO:0000313" key="10">
    <source>
        <dbReference type="EMBL" id="GAA4170546.1"/>
    </source>
</evidence>
<comment type="subcellular location">
    <subcellularLocation>
        <location evidence="1">Cell membrane</location>
        <topology evidence="1">Multi-pass membrane protein</topology>
    </subcellularLocation>
</comment>
<keyword evidence="4" id="KW-1003">Cell membrane</keyword>